<reference evidence="1 2" key="1">
    <citation type="submission" date="2017-07" db="EMBL/GenBank/DDBJ databases">
        <authorList>
            <person name="Talla V."/>
            <person name="Backstrom N."/>
        </authorList>
    </citation>
    <scope>NUCLEOTIDE SEQUENCE [LARGE SCALE GENOMIC DNA]</scope>
</reference>
<dbReference type="EMBL" id="FZQP02006632">
    <property type="protein sequence ID" value="VVD03118.1"/>
    <property type="molecule type" value="Genomic_DNA"/>
</dbReference>
<proteinExistence type="predicted"/>
<keyword evidence="2" id="KW-1185">Reference proteome</keyword>
<gene>
    <name evidence="1" type="ORF">LSINAPIS_LOCUS13173</name>
</gene>
<organism evidence="1 2">
    <name type="scientific">Leptidea sinapis</name>
    <dbReference type="NCBI Taxonomy" id="189913"/>
    <lineage>
        <taxon>Eukaryota</taxon>
        <taxon>Metazoa</taxon>
        <taxon>Ecdysozoa</taxon>
        <taxon>Arthropoda</taxon>
        <taxon>Hexapoda</taxon>
        <taxon>Insecta</taxon>
        <taxon>Pterygota</taxon>
        <taxon>Neoptera</taxon>
        <taxon>Endopterygota</taxon>
        <taxon>Lepidoptera</taxon>
        <taxon>Glossata</taxon>
        <taxon>Ditrysia</taxon>
        <taxon>Papilionoidea</taxon>
        <taxon>Pieridae</taxon>
        <taxon>Dismorphiinae</taxon>
        <taxon>Leptidea</taxon>
    </lineage>
</organism>
<dbReference type="Gene3D" id="1.10.418.10">
    <property type="entry name" value="Calponin-like domain"/>
    <property type="match status" value="1"/>
</dbReference>
<evidence type="ECO:0000313" key="1">
    <source>
        <dbReference type="EMBL" id="VVD03118.1"/>
    </source>
</evidence>
<dbReference type="Proteomes" id="UP000324832">
    <property type="component" value="Unassembled WGS sequence"/>
</dbReference>
<dbReference type="Gene3D" id="1.20.58.60">
    <property type="match status" value="3"/>
</dbReference>
<dbReference type="SUPFAM" id="SSF46966">
    <property type="entry name" value="Spectrin repeat"/>
    <property type="match status" value="3"/>
</dbReference>
<evidence type="ECO:0000313" key="2">
    <source>
        <dbReference type="Proteomes" id="UP000324832"/>
    </source>
</evidence>
<sequence length="304" mass="34768">MAHNHLGIPKLLDAEDVDTTRPDEKSIIGQLMDCDSRKAEYSRLLTALLEWIRLKITELNCRDFPNALDGIQRLLLAFKQYRTVEKPPKYKERSEIEALYFHINTMQKSLVGEPWAPLEVRSPQGIPEGDDPGVVGPSTERFEDLSAMAAELVREKYHGAEAVSRTEQAVLSRWKELLQLLEKHRVSLARLAHLMALLREADTVASTAHFESEDVGRHLVDVERLLQAHALQELQLGALDESWVTEKQRICRTEVAAKELRGVLALRQKHTALMHELRARDLVAQRHRAKGQRFVRDTNNNKLM</sequence>
<name>A0A5E4QZM3_9NEOP</name>
<protein>
    <submittedName>
        <fullName evidence="1">Uncharacterized protein</fullName>
    </submittedName>
</protein>
<dbReference type="PANTHER" id="PTHR11915">
    <property type="entry name" value="SPECTRIN/FILAMIN RELATED CYTOSKELETAL PROTEIN"/>
    <property type="match status" value="1"/>
</dbReference>
<dbReference type="AlphaFoldDB" id="A0A5E4QZM3"/>
<dbReference type="InterPro" id="IPR036872">
    <property type="entry name" value="CH_dom_sf"/>
</dbReference>
<accession>A0A5E4QZM3</accession>